<dbReference type="AlphaFoldDB" id="A0A7I8W3D4"/>
<gene>
    <name evidence="4" type="ORF">DGYR_LOCUS10482</name>
</gene>
<organism evidence="4 5">
    <name type="scientific">Dimorphilus gyrociliatus</name>
    <dbReference type="NCBI Taxonomy" id="2664684"/>
    <lineage>
        <taxon>Eukaryota</taxon>
        <taxon>Metazoa</taxon>
        <taxon>Spiralia</taxon>
        <taxon>Lophotrochozoa</taxon>
        <taxon>Annelida</taxon>
        <taxon>Polychaeta</taxon>
        <taxon>Polychaeta incertae sedis</taxon>
        <taxon>Dinophilidae</taxon>
        <taxon>Dimorphilus</taxon>
    </lineage>
</organism>
<accession>A0A7I8W3D4</accession>
<reference evidence="4 5" key="1">
    <citation type="submission" date="2020-08" db="EMBL/GenBank/DDBJ databases">
        <authorList>
            <person name="Hejnol A."/>
        </authorList>
    </citation>
    <scope>NUCLEOTIDE SEQUENCE [LARGE SCALE GENOMIC DNA]</scope>
</reference>
<evidence type="ECO:0000259" key="3">
    <source>
        <dbReference type="Pfam" id="PF00889"/>
    </source>
</evidence>
<evidence type="ECO:0000313" key="5">
    <source>
        <dbReference type="Proteomes" id="UP000549394"/>
    </source>
</evidence>
<dbReference type="Pfam" id="PF00889">
    <property type="entry name" value="EF_TS"/>
    <property type="match status" value="1"/>
</dbReference>
<keyword evidence="1" id="KW-0251">Elongation factor</keyword>
<evidence type="ECO:0000313" key="4">
    <source>
        <dbReference type="EMBL" id="CAD5122705.1"/>
    </source>
</evidence>
<dbReference type="InterPro" id="IPR036402">
    <property type="entry name" value="EF-Ts_dimer_sf"/>
</dbReference>
<dbReference type="Proteomes" id="UP000549394">
    <property type="component" value="Unassembled WGS sequence"/>
</dbReference>
<name>A0A7I8W3D4_9ANNE</name>
<dbReference type="GO" id="GO:0005739">
    <property type="term" value="C:mitochondrion"/>
    <property type="evidence" value="ECO:0007669"/>
    <property type="project" value="GOC"/>
</dbReference>
<evidence type="ECO:0000256" key="2">
    <source>
        <dbReference type="ARBA" id="ARBA00022917"/>
    </source>
</evidence>
<dbReference type="Gene3D" id="3.30.479.20">
    <property type="entry name" value="Elongation factor Ts, dimerisation domain"/>
    <property type="match status" value="1"/>
</dbReference>
<dbReference type="InterPro" id="IPR014039">
    <property type="entry name" value="Transl_elong_EFTs/EF1B_dimer"/>
</dbReference>
<dbReference type="InterPro" id="IPR018101">
    <property type="entry name" value="Transl_elong_Ts_CS"/>
</dbReference>
<comment type="caution">
    <text evidence="4">The sequence shown here is derived from an EMBL/GenBank/DDBJ whole genome shotgun (WGS) entry which is preliminary data.</text>
</comment>
<dbReference type="PANTHER" id="PTHR11741">
    <property type="entry name" value="ELONGATION FACTOR TS"/>
    <property type="match status" value="1"/>
</dbReference>
<evidence type="ECO:0000256" key="1">
    <source>
        <dbReference type="ARBA" id="ARBA00022768"/>
    </source>
</evidence>
<dbReference type="PROSITE" id="PS01127">
    <property type="entry name" value="EF_TS_2"/>
    <property type="match status" value="1"/>
</dbReference>
<proteinExistence type="predicted"/>
<dbReference type="OrthoDB" id="277235at2759"/>
<sequence length="142" mass="16096">MSEAQKEGWTKAQKLQSRPMSQGLIGIVCNENYGSMVEVNCETDFVARNEKFLEFVYDITKCLSKRVKSMNPGKIGTMIGQHIVGMNPKRIGTIENLKSCNNSHNKEKAERTQISDISEEELVKQVKVFVIRMVVKPESNGW</sequence>
<protein>
    <submittedName>
        <fullName evidence="4">DgyrCDS11113</fullName>
    </submittedName>
</protein>
<dbReference type="SUPFAM" id="SSF54713">
    <property type="entry name" value="Elongation factor Ts (EF-Ts), dimerisation domain"/>
    <property type="match status" value="1"/>
</dbReference>
<dbReference type="GO" id="GO:0070125">
    <property type="term" value="P:mitochondrial translational elongation"/>
    <property type="evidence" value="ECO:0007669"/>
    <property type="project" value="TreeGrafter"/>
</dbReference>
<keyword evidence="2" id="KW-0648">Protein biosynthesis</keyword>
<dbReference type="EMBL" id="CAJFCJ010000018">
    <property type="protein sequence ID" value="CAD5122705.1"/>
    <property type="molecule type" value="Genomic_DNA"/>
</dbReference>
<feature type="domain" description="Translation elongation factor EFTs/EF1B dimerisation" evidence="3">
    <location>
        <begin position="34"/>
        <end position="71"/>
    </location>
</feature>
<keyword evidence="5" id="KW-1185">Reference proteome</keyword>
<dbReference type="GO" id="GO:0003746">
    <property type="term" value="F:translation elongation factor activity"/>
    <property type="evidence" value="ECO:0007669"/>
    <property type="project" value="UniProtKB-KW"/>
</dbReference>
<dbReference type="PANTHER" id="PTHR11741:SF0">
    <property type="entry name" value="ELONGATION FACTOR TS, MITOCHONDRIAL"/>
    <property type="match status" value="1"/>
</dbReference>
<dbReference type="InterPro" id="IPR001816">
    <property type="entry name" value="Transl_elong_EFTs/EF1B"/>
</dbReference>